<keyword evidence="13" id="KW-0675">Receptor</keyword>
<evidence type="ECO:0000256" key="1">
    <source>
        <dbReference type="ARBA" id="ARBA00004571"/>
    </source>
</evidence>
<dbReference type="InterPro" id="IPR000531">
    <property type="entry name" value="Beta-barrel_TonB"/>
</dbReference>
<evidence type="ECO:0000256" key="8">
    <source>
        <dbReference type="PROSITE-ProRule" id="PRU01360"/>
    </source>
</evidence>
<organism evidence="13 14">
    <name type="scientific">Sphingobium algorifonticola</name>
    <dbReference type="NCBI Taxonomy" id="2008318"/>
    <lineage>
        <taxon>Bacteria</taxon>
        <taxon>Pseudomonadati</taxon>
        <taxon>Pseudomonadota</taxon>
        <taxon>Alphaproteobacteria</taxon>
        <taxon>Sphingomonadales</taxon>
        <taxon>Sphingomonadaceae</taxon>
        <taxon>Sphingobium</taxon>
    </lineage>
</organism>
<gene>
    <name evidence="13" type="ORF">ENE74_00730</name>
</gene>
<dbReference type="InterPro" id="IPR039426">
    <property type="entry name" value="TonB-dep_rcpt-like"/>
</dbReference>
<evidence type="ECO:0000313" key="14">
    <source>
        <dbReference type="Proteomes" id="UP000282977"/>
    </source>
</evidence>
<protein>
    <submittedName>
        <fullName evidence="13">TonB-dependent receptor</fullName>
    </submittedName>
</protein>
<evidence type="ECO:0000256" key="6">
    <source>
        <dbReference type="ARBA" id="ARBA00023136"/>
    </source>
</evidence>
<evidence type="ECO:0000259" key="12">
    <source>
        <dbReference type="Pfam" id="PF07715"/>
    </source>
</evidence>
<dbReference type="EMBL" id="RZUL01000001">
    <property type="protein sequence ID" value="RVT43199.1"/>
    <property type="molecule type" value="Genomic_DNA"/>
</dbReference>
<keyword evidence="14" id="KW-1185">Reference proteome</keyword>
<evidence type="ECO:0000259" key="11">
    <source>
        <dbReference type="Pfam" id="PF00593"/>
    </source>
</evidence>
<dbReference type="Pfam" id="PF00593">
    <property type="entry name" value="TonB_dep_Rec_b-barrel"/>
    <property type="match status" value="1"/>
</dbReference>
<dbReference type="SUPFAM" id="SSF56935">
    <property type="entry name" value="Porins"/>
    <property type="match status" value="1"/>
</dbReference>
<keyword evidence="2 8" id="KW-0813">Transport</keyword>
<evidence type="ECO:0000256" key="10">
    <source>
        <dbReference type="SAM" id="SignalP"/>
    </source>
</evidence>
<dbReference type="OrthoDB" id="7051241at2"/>
<evidence type="ECO:0000256" key="3">
    <source>
        <dbReference type="ARBA" id="ARBA00022452"/>
    </source>
</evidence>
<evidence type="ECO:0000256" key="7">
    <source>
        <dbReference type="ARBA" id="ARBA00023237"/>
    </source>
</evidence>
<dbReference type="Proteomes" id="UP000282977">
    <property type="component" value="Unassembled WGS sequence"/>
</dbReference>
<name>A0A437JBA7_9SPHN</name>
<keyword evidence="6 8" id="KW-0472">Membrane</keyword>
<sequence>MDHRSRWPNGEDLMRISIDPMRMLTLLRCGVAVPALMVSATALAQVDTSASVTPEEQGVVEDEAMTRDIIVTGSSIRGVPPTGSNLIQLGAEDVVNTGSATVQELLANVPQLGTFNQAPRPDQRSNGILSTAPNIRGLGQAQTLVLINGHRLVGTGHLQNIADPSIVPPSILQRVEIVADGASSVYGSDGIAGVVNLITRRDFDGATASFRYGVGDDYNLMNTNAVIGTKWETGGIVASVEYSKTSRLRGTDRDFATNDFRAVGGQDNRSQNTCVPASFRLQNANGAPAGDYIEFGTGNRNVRCDNARFLDLYPRQERLSFFAAGHQDVTPDIELFFDAFHSKTNQDAFRDPVGASGTITRSNPFFPSAQVAPTVNAVTAYYNVPAVTGVPIKDVQAIEVYGGTIGADVTLSTFKWTTYLTGSHSTTDLSEGSFDPRVNSSALAGTTLATALDPFSGRTSDAVKVGLANYEQFFGSRQWLWEINSKIDGPLFNLPGGEVKIALGGVYRKEFYDGKNTLSRIGFEENLGQQIGRRTVYSGFGELFIPIFGDENAMGGFRRLDVSLSARYDNYSDFGSTFNPKVGVNWEPIDGFTLRGSYGTSFHAPALPDLFGPDTRAGYGTGGLTPAGVTPIRTGNIFIAGGNPNLDAEEATTWSLGLDLAPPALPGFKASATYYNINFTGRIAFPESRFFYVLPEFNQFFIDNISCSNGQPYGSGGTGCTSLPIDPQTVFNTIQGLRLQNFPSAVNTAADIPPVYIITILRRANLAVIDTSGIDVDMSYRWNMGSTAMGVQVQANRVLNYDQTAIPGAPKVDQFPFGQAKFRARGSLSAKTGGFTAIANVNFNDKYRSQYVAVTGTTSVQSVETVDAYTTVDLHFGFELGGSGLAKGMEFTLDVDNAFDADPPRIRSGNGIGVGNVLGRVVTVGIRKAF</sequence>
<keyword evidence="10" id="KW-0732">Signal</keyword>
<dbReference type="Gene3D" id="2.40.170.20">
    <property type="entry name" value="TonB-dependent receptor, beta-barrel domain"/>
    <property type="match status" value="1"/>
</dbReference>
<evidence type="ECO:0000256" key="4">
    <source>
        <dbReference type="ARBA" id="ARBA00022692"/>
    </source>
</evidence>
<dbReference type="Gene3D" id="2.170.130.10">
    <property type="entry name" value="TonB-dependent receptor, plug domain"/>
    <property type="match status" value="1"/>
</dbReference>
<reference evidence="13 14" key="1">
    <citation type="submission" date="2019-01" db="EMBL/GenBank/DDBJ databases">
        <authorList>
            <person name="Chen W.-M."/>
        </authorList>
    </citation>
    <scope>NUCLEOTIDE SEQUENCE [LARGE SCALE GENOMIC DNA]</scope>
    <source>
        <strain evidence="13 14">TLA-22</strain>
    </source>
</reference>
<proteinExistence type="inferred from homology"/>
<dbReference type="GO" id="GO:0009279">
    <property type="term" value="C:cell outer membrane"/>
    <property type="evidence" value="ECO:0007669"/>
    <property type="project" value="UniProtKB-SubCell"/>
</dbReference>
<evidence type="ECO:0000313" key="13">
    <source>
        <dbReference type="EMBL" id="RVT43199.1"/>
    </source>
</evidence>
<feature type="domain" description="TonB-dependent receptor-like beta-barrel" evidence="11">
    <location>
        <begin position="401"/>
        <end position="897"/>
    </location>
</feature>
<dbReference type="AlphaFoldDB" id="A0A437JBA7"/>
<comment type="subcellular location">
    <subcellularLocation>
        <location evidence="1 8">Cell outer membrane</location>
        <topology evidence="1 8">Multi-pass membrane protein</topology>
    </subcellularLocation>
</comment>
<comment type="caution">
    <text evidence="13">The sequence shown here is derived from an EMBL/GenBank/DDBJ whole genome shotgun (WGS) entry which is preliminary data.</text>
</comment>
<feature type="signal peptide" evidence="10">
    <location>
        <begin position="1"/>
        <end position="44"/>
    </location>
</feature>
<keyword evidence="5 9" id="KW-0798">TonB box</keyword>
<dbReference type="InterPro" id="IPR037066">
    <property type="entry name" value="Plug_dom_sf"/>
</dbReference>
<evidence type="ECO:0000256" key="9">
    <source>
        <dbReference type="RuleBase" id="RU003357"/>
    </source>
</evidence>
<keyword evidence="3 8" id="KW-1134">Transmembrane beta strand</keyword>
<dbReference type="PROSITE" id="PS52016">
    <property type="entry name" value="TONB_DEPENDENT_REC_3"/>
    <property type="match status" value="1"/>
</dbReference>
<dbReference type="PANTHER" id="PTHR47234:SF2">
    <property type="entry name" value="TONB-DEPENDENT RECEPTOR"/>
    <property type="match status" value="1"/>
</dbReference>
<dbReference type="InterPro" id="IPR036942">
    <property type="entry name" value="Beta-barrel_TonB_sf"/>
</dbReference>
<dbReference type="InterPro" id="IPR012910">
    <property type="entry name" value="Plug_dom"/>
</dbReference>
<dbReference type="Pfam" id="PF07715">
    <property type="entry name" value="Plug"/>
    <property type="match status" value="1"/>
</dbReference>
<feature type="domain" description="TonB-dependent receptor plug" evidence="12">
    <location>
        <begin position="88"/>
        <end position="194"/>
    </location>
</feature>
<keyword evidence="7 8" id="KW-0998">Cell outer membrane</keyword>
<dbReference type="PANTHER" id="PTHR47234">
    <property type="match status" value="1"/>
</dbReference>
<evidence type="ECO:0000256" key="2">
    <source>
        <dbReference type="ARBA" id="ARBA00022448"/>
    </source>
</evidence>
<evidence type="ECO:0000256" key="5">
    <source>
        <dbReference type="ARBA" id="ARBA00023077"/>
    </source>
</evidence>
<keyword evidence="4 8" id="KW-0812">Transmembrane</keyword>
<accession>A0A437JBA7</accession>
<comment type="similarity">
    <text evidence="8 9">Belongs to the TonB-dependent receptor family.</text>
</comment>
<feature type="chain" id="PRO_5019038158" evidence="10">
    <location>
        <begin position="45"/>
        <end position="930"/>
    </location>
</feature>